<evidence type="ECO:0000256" key="1">
    <source>
        <dbReference type="SAM" id="MobiDB-lite"/>
    </source>
</evidence>
<reference evidence="3 4" key="1">
    <citation type="submission" date="2018-02" db="EMBL/GenBank/DDBJ databases">
        <title>Genome sequence of the basidiomycete white-rot fungus Phlebia centrifuga.</title>
        <authorList>
            <person name="Granchi Z."/>
            <person name="Peng M."/>
            <person name="de Vries R.P."/>
            <person name="Hilden K."/>
            <person name="Makela M.R."/>
            <person name="Grigoriev I."/>
            <person name="Riley R."/>
        </authorList>
    </citation>
    <scope>NUCLEOTIDE SEQUENCE [LARGE SCALE GENOMIC DNA]</scope>
    <source>
        <strain evidence="3 4">FBCC195</strain>
    </source>
</reference>
<feature type="region of interest" description="Disordered" evidence="1">
    <location>
        <begin position="474"/>
        <end position="493"/>
    </location>
</feature>
<dbReference type="Pfam" id="PF01031">
    <property type="entry name" value="Dynamin_M"/>
    <property type="match status" value="2"/>
</dbReference>
<dbReference type="SUPFAM" id="SSF52540">
    <property type="entry name" value="P-loop containing nucleoside triphosphate hydrolases"/>
    <property type="match status" value="1"/>
</dbReference>
<feature type="compositionally biased region" description="Low complexity" evidence="1">
    <location>
        <begin position="393"/>
        <end position="407"/>
    </location>
</feature>
<feature type="region of interest" description="Disordered" evidence="1">
    <location>
        <begin position="373"/>
        <end position="451"/>
    </location>
</feature>
<dbReference type="GO" id="GO:0008017">
    <property type="term" value="F:microtubule binding"/>
    <property type="evidence" value="ECO:0007669"/>
    <property type="project" value="TreeGrafter"/>
</dbReference>
<dbReference type="GO" id="GO:0005737">
    <property type="term" value="C:cytoplasm"/>
    <property type="evidence" value="ECO:0007669"/>
    <property type="project" value="TreeGrafter"/>
</dbReference>
<dbReference type="PROSITE" id="PS51388">
    <property type="entry name" value="GED"/>
    <property type="match status" value="1"/>
</dbReference>
<dbReference type="Gene3D" id="3.40.50.300">
    <property type="entry name" value="P-loop containing nucleotide triphosphate hydrolases"/>
    <property type="match status" value="2"/>
</dbReference>
<dbReference type="Proteomes" id="UP000186601">
    <property type="component" value="Unassembled WGS sequence"/>
</dbReference>
<dbReference type="PANTHER" id="PTHR11566:SF21">
    <property type="entry name" value="DYNAMIN RELATED PROTEIN 1, ISOFORM A"/>
    <property type="match status" value="1"/>
</dbReference>
<sequence>MSDTQSVSMEAAQITGVNSGYAQKRKQHLALINQLRAIGAQADLDLPRIAVIGNQSAGKSSLVEAISGPDDDERAKGITTMQARAAEKDFFANTKPWCASSRKRQFGTSNLVESLSKLLTHIIDDALPKLKSEVASQLETCNDELNKLPPAITADPSSFVLTLVSEFCNEVKLRIKGGDTRASTLIQANHKAYATYKRDIRHAAPPFLPFPSSEEADPDVHQYLRLDEDGEATAFTPLSGISSGALYLNDVREHIRRSRARELPNNVPYAAKVALIDGFQSSWEMDSRTCFAVIFATFENALLQLISQQFQRYDTLRSSITYAVRELLRSKHEDTWTNVEMILNLEKAMPYTQNSHYLQVTKDKNLSLYKAARAEARDNSDGPPTKRPRIETRTATASTAQTSPLASGRDYPMPINGGRASPTTPIAISKKQPVASASKQTTPATGLDKFTFSQPPTEKIVGVSPANSPAIAASSTCFSEQGPKRGLDDEDQKKHQKLALSSLAALGIHVTVADLGKLHPPDIYEEELEVMAEVRAYFQVAYKRVIDYVPMVIDKTFLFAFAESLQGCLIEKLGLGMPNSTTRCATYLSEEPDVVARRDELTSKKARLQTIQTELFNFGL</sequence>
<feature type="domain" description="GED" evidence="2">
    <location>
        <begin position="527"/>
        <end position="620"/>
    </location>
</feature>
<evidence type="ECO:0000313" key="3">
    <source>
        <dbReference type="EMBL" id="PSR88472.1"/>
    </source>
</evidence>
<organism evidence="3 4">
    <name type="scientific">Hermanssonia centrifuga</name>
    <dbReference type="NCBI Taxonomy" id="98765"/>
    <lineage>
        <taxon>Eukaryota</taxon>
        <taxon>Fungi</taxon>
        <taxon>Dikarya</taxon>
        <taxon>Basidiomycota</taxon>
        <taxon>Agaricomycotina</taxon>
        <taxon>Agaricomycetes</taxon>
        <taxon>Polyporales</taxon>
        <taxon>Meruliaceae</taxon>
        <taxon>Hermanssonia</taxon>
    </lineage>
</organism>
<feature type="compositionally biased region" description="Polar residues" evidence="1">
    <location>
        <begin position="435"/>
        <end position="444"/>
    </location>
</feature>
<dbReference type="GO" id="GO:0016020">
    <property type="term" value="C:membrane"/>
    <property type="evidence" value="ECO:0007669"/>
    <property type="project" value="TreeGrafter"/>
</dbReference>
<dbReference type="InterPro" id="IPR020850">
    <property type="entry name" value="GED_dom"/>
</dbReference>
<dbReference type="InterPro" id="IPR003130">
    <property type="entry name" value="GED"/>
</dbReference>
<gene>
    <name evidence="3" type="ORF">PHLCEN_2v5152</name>
</gene>
<dbReference type="Gene3D" id="1.20.120.1240">
    <property type="entry name" value="Dynamin, middle domain"/>
    <property type="match status" value="1"/>
</dbReference>
<proteinExistence type="predicted"/>
<dbReference type="STRING" id="98765.A0A2R6PBS8"/>
<name>A0A2R6PBS8_9APHY</name>
<dbReference type="InterPro" id="IPR027417">
    <property type="entry name" value="P-loop_NTPase"/>
</dbReference>
<dbReference type="GO" id="GO:0003924">
    <property type="term" value="F:GTPase activity"/>
    <property type="evidence" value="ECO:0007669"/>
    <property type="project" value="InterPro"/>
</dbReference>
<keyword evidence="4" id="KW-1185">Reference proteome</keyword>
<dbReference type="InterPro" id="IPR022812">
    <property type="entry name" value="Dynamin"/>
</dbReference>
<dbReference type="GO" id="GO:0005525">
    <property type="term" value="F:GTP binding"/>
    <property type="evidence" value="ECO:0007669"/>
    <property type="project" value="InterPro"/>
</dbReference>
<dbReference type="EMBL" id="MLYV02000512">
    <property type="protein sequence ID" value="PSR88472.1"/>
    <property type="molecule type" value="Genomic_DNA"/>
</dbReference>
<dbReference type="OrthoDB" id="5061070at2759"/>
<protein>
    <recommendedName>
        <fullName evidence="2">GED domain-containing protein</fullName>
    </recommendedName>
</protein>
<dbReference type="PANTHER" id="PTHR11566">
    <property type="entry name" value="DYNAMIN"/>
    <property type="match status" value="1"/>
</dbReference>
<dbReference type="GO" id="GO:0005874">
    <property type="term" value="C:microtubule"/>
    <property type="evidence" value="ECO:0007669"/>
    <property type="project" value="TreeGrafter"/>
</dbReference>
<dbReference type="InterPro" id="IPR000375">
    <property type="entry name" value="Dynamin_stalk"/>
</dbReference>
<evidence type="ECO:0000259" key="2">
    <source>
        <dbReference type="PROSITE" id="PS51388"/>
    </source>
</evidence>
<feature type="compositionally biased region" description="Basic and acidic residues" evidence="1">
    <location>
        <begin position="482"/>
        <end position="493"/>
    </location>
</feature>
<accession>A0A2R6PBS8</accession>
<dbReference type="AlphaFoldDB" id="A0A2R6PBS8"/>
<evidence type="ECO:0000313" key="4">
    <source>
        <dbReference type="Proteomes" id="UP000186601"/>
    </source>
</evidence>
<dbReference type="Pfam" id="PF02212">
    <property type="entry name" value="GED"/>
    <property type="match status" value="1"/>
</dbReference>
<comment type="caution">
    <text evidence="3">The sequence shown here is derived from an EMBL/GenBank/DDBJ whole genome shotgun (WGS) entry which is preliminary data.</text>
</comment>